<keyword evidence="1 3" id="KW-0853">WD repeat</keyword>
<dbReference type="EMBL" id="JAPFFF010000015">
    <property type="protein sequence ID" value="KAK8866586.1"/>
    <property type="molecule type" value="Genomic_DNA"/>
</dbReference>
<dbReference type="InterPro" id="IPR015943">
    <property type="entry name" value="WD40/YVTN_repeat-like_dom_sf"/>
</dbReference>
<feature type="repeat" description="WD" evidence="3">
    <location>
        <begin position="410"/>
        <end position="446"/>
    </location>
</feature>
<reference evidence="5 6" key="1">
    <citation type="submission" date="2024-04" db="EMBL/GenBank/DDBJ databases">
        <title>Tritrichomonas musculus Genome.</title>
        <authorList>
            <person name="Alves-Ferreira E."/>
            <person name="Grigg M."/>
            <person name="Lorenzi H."/>
            <person name="Galac M."/>
        </authorList>
    </citation>
    <scope>NUCLEOTIDE SEQUENCE [LARGE SCALE GENOMIC DNA]</scope>
    <source>
        <strain evidence="5 6">EAF2021</strain>
    </source>
</reference>
<dbReference type="PROSITE" id="PS50082">
    <property type="entry name" value="WD_REPEATS_2"/>
    <property type="match status" value="3"/>
</dbReference>
<evidence type="ECO:0000256" key="4">
    <source>
        <dbReference type="SAM" id="MobiDB-lite"/>
    </source>
</evidence>
<keyword evidence="6" id="KW-1185">Reference proteome</keyword>
<dbReference type="CDD" id="cd00200">
    <property type="entry name" value="WD40"/>
    <property type="match status" value="1"/>
</dbReference>
<dbReference type="InterPro" id="IPR001680">
    <property type="entry name" value="WD40_rpt"/>
</dbReference>
<evidence type="ECO:0000256" key="1">
    <source>
        <dbReference type="ARBA" id="ARBA00022574"/>
    </source>
</evidence>
<dbReference type="PANTHER" id="PTHR19848:SF8">
    <property type="entry name" value="F-BOX AND WD REPEAT DOMAIN CONTAINING 7"/>
    <property type="match status" value="1"/>
</dbReference>
<evidence type="ECO:0000313" key="6">
    <source>
        <dbReference type="Proteomes" id="UP001470230"/>
    </source>
</evidence>
<evidence type="ECO:0000256" key="2">
    <source>
        <dbReference type="ARBA" id="ARBA00022737"/>
    </source>
</evidence>
<dbReference type="PRINTS" id="PR00320">
    <property type="entry name" value="GPROTEINBRPT"/>
</dbReference>
<sequence length="446" mass="50142">MIKNALHITLHSTISDHDKNGESFYQKIQAIRQSVADLRDLNLDLERIRDQYVIHYRQCTEDQNILRQIYKKLKLKFDLSVQESQPEQQQQLSDSQTQPQQSTVIASQPETKKMPSIESIKLSPQITSTLPNPPSITLRYALNTSTVICVVDFSSDGTKFAFADSQYVYIINTEDGDIVSHIELKPHPDSTPENSNTRALKFSPNDELLAISCVNDVYLYDVKTRNLVFTLSGHQKEVTSIVFNKDGSWLISGSFDGVINIWDTKNGVQVNTIPNSQNNAAIIAISTTPEVGFYAIGFSNGIIGIFDDKFTPPMNIFPAYTRHDDEQAQDMMMSISVSPFDETIATVSKDKTVKIWVMRFLASCKHTFEGHTDFVLTAAFSPSEPIIFTGSKDRTIRMWQYKSGQALCTISAHHSTIFKVSHHPSSKTFVSCDGDGVVCLWDYKTP</sequence>
<protein>
    <recommendedName>
        <fullName evidence="7">Transcriptional repressor tup12-related protein</fullName>
    </recommendedName>
</protein>
<dbReference type="PANTHER" id="PTHR19848">
    <property type="entry name" value="WD40 REPEAT PROTEIN"/>
    <property type="match status" value="1"/>
</dbReference>
<proteinExistence type="predicted"/>
<dbReference type="Proteomes" id="UP001470230">
    <property type="component" value="Unassembled WGS sequence"/>
</dbReference>
<accession>A0ABR2INU3</accession>
<keyword evidence="2" id="KW-0677">Repeat</keyword>
<dbReference type="PROSITE" id="PS50294">
    <property type="entry name" value="WD_REPEATS_REGION"/>
    <property type="match status" value="3"/>
</dbReference>
<dbReference type="SMART" id="SM00320">
    <property type="entry name" value="WD40"/>
    <property type="match status" value="7"/>
</dbReference>
<dbReference type="SUPFAM" id="SSF50978">
    <property type="entry name" value="WD40 repeat-like"/>
    <property type="match status" value="1"/>
</dbReference>
<organism evidence="5 6">
    <name type="scientific">Tritrichomonas musculus</name>
    <dbReference type="NCBI Taxonomy" id="1915356"/>
    <lineage>
        <taxon>Eukaryota</taxon>
        <taxon>Metamonada</taxon>
        <taxon>Parabasalia</taxon>
        <taxon>Tritrichomonadida</taxon>
        <taxon>Tritrichomonadidae</taxon>
        <taxon>Tritrichomonas</taxon>
    </lineage>
</organism>
<dbReference type="InterPro" id="IPR020472">
    <property type="entry name" value="WD40_PAC1"/>
</dbReference>
<feature type="compositionally biased region" description="Low complexity" evidence="4">
    <location>
        <begin position="85"/>
        <end position="104"/>
    </location>
</feature>
<dbReference type="Gene3D" id="2.130.10.10">
    <property type="entry name" value="YVTN repeat-like/Quinoprotein amine dehydrogenase"/>
    <property type="match status" value="2"/>
</dbReference>
<evidence type="ECO:0008006" key="7">
    <source>
        <dbReference type="Google" id="ProtNLM"/>
    </source>
</evidence>
<name>A0ABR2INU3_9EUKA</name>
<comment type="caution">
    <text evidence="5">The sequence shown here is derived from an EMBL/GenBank/DDBJ whole genome shotgun (WGS) entry which is preliminary data.</text>
</comment>
<dbReference type="InterPro" id="IPR019775">
    <property type="entry name" value="WD40_repeat_CS"/>
</dbReference>
<feature type="repeat" description="WD" evidence="3">
    <location>
        <begin position="231"/>
        <end position="272"/>
    </location>
</feature>
<evidence type="ECO:0000313" key="5">
    <source>
        <dbReference type="EMBL" id="KAK8866586.1"/>
    </source>
</evidence>
<gene>
    <name evidence="5" type="ORF">M9Y10_009550</name>
</gene>
<feature type="repeat" description="WD" evidence="3">
    <location>
        <begin position="368"/>
        <end position="409"/>
    </location>
</feature>
<feature type="region of interest" description="Disordered" evidence="4">
    <location>
        <begin position="85"/>
        <end position="118"/>
    </location>
</feature>
<dbReference type="InterPro" id="IPR036322">
    <property type="entry name" value="WD40_repeat_dom_sf"/>
</dbReference>
<dbReference type="PROSITE" id="PS00678">
    <property type="entry name" value="WD_REPEATS_1"/>
    <property type="match status" value="1"/>
</dbReference>
<evidence type="ECO:0000256" key="3">
    <source>
        <dbReference type="PROSITE-ProRule" id="PRU00221"/>
    </source>
</evidence>
<dbReference type="Pfam" id="PF00400">
    <property type="entry name" value="WD40"/>
    <property type="match status" value="4"/>
</dbReference>